<dbReference type="AlphaFoldDB" id="A0A1H1MY65"/>
<dbReference type="GO" id="GO:0004643">
    <property type="term" value="F:phosphoribosylaminoimidazolecarboxamide formyltransferase activity"/>
    <property type="evidence" value="ECO:0007669"/>
    <property type="project" value="InterPro"/>
</dbReference>
<organism evidence="1 2">
    <name type="scientific">Actinopolymorpha singaporensis</name>
    <dbReference type="NCBI Taxonomy" id="117157"/>
    <lineage>
        <taxon>Bacteria</taxon>
        <taxon>Bacillati</taxon>
        <taxon>Actinomycetota</taxon>
        <taxon>Actinomycetes</taxon>
        <taxon>Propionibacteriales</taxon>
        <taxon>Actinopolymorphaceae</taxon>
        <taxon>Actinopolymorpha</taxon>
    </lineage>
</organism>
<dbReference type="SMART" id="SM00798">
    <property type="entry name" value="AICARFT_IMPCHas"/>
    <property type="match status" value="1"/>
</dbReference>
<dbReference type="Pfam" id="PF01808">
    <property type="entry name" value="AICARFT_IMPCHas"/>
    <property type="match status" value="1"/>
</dbReference>
<dbReference type="InterPro" id="IPR002695">
    <property type="entry name" value="PurH-like"/>
</dbReference>
<evidence type="ECO:0000313" key="1">
    <source>
        <dbReference type="EMBL" id="SDR91821.1"/>
    </source>
</evidence>
<dbReference type="PANTHER" id="PTHR11692">
    <property type="entry name" value="BIFUNCTIONAL PURINE BIOSYNTHESIS PROTEIN PURH"/>
    <property type="match status" value="1"/>
</dbReference>
<gene>
    <name evidence="1" type="ORF">SAMN04489717_1021</name>
</gene>
<dbReference type="SUPFAM" id="SSF53927">
    <property type="entry name" value="Cytidine deaminase-like"/>
    <property type="match status" value="1"/>
</dbReference>
<protein>
    <submittedName>
        <fullName evidence="1">Phosphoribosylaminoimidazolecarboxamide formyltransferase / IMP cyclohydrolase</fullName>
    </submittedName>
</protein>
<dbReference type="STRING" id="117157.SAMN04489717_1021"/>
<reference evidence="1 2" key="1">
    <citation type="submission" date="2016-10" db="EMBL/GenBank/DDBJ databases">
        <authorList>
            <person name="de Groot N.N."/>
        </authorList>
    </citation>
    <scope>NUCLEOTIDE SEQUENCE [LARGE SCALE GENOMIC DNA]</scope>
    <source>
        <strain evidence="1 2">DSM 22024</strain>
    </source>
</reference>
<dbReference type="Proteomes" id="UP000198983">
    <property type="component" value="Chromosome I"/>
</dbReference>
<dbReference type="RefSeq" id="WP_092650990.1">
    <property type="nucleotide sequence ID" value="NZ_LT629732.1"/>
</dbReference>
<dbReference type="InterPro" id="IPR024051">
    <property type="entry name" value="AICAR_Tfase_dup_dom_sf"/>
</dbReference>
<keyword evidence="1" id="KW-0808">Transferase</keyword>
<dbReference type="InterPro" id="IPR016193">
    <property type="entry name" value="Cytidine_deaminase-like"/>
</dbReference>
<dbReference type="PANTHER" id="PTHR11692:SF0">
    <property type="entry name" value="BIFUNCTIONAL PURINE BIOSYNTHESIS PROTEIN ATIC"/>
    <property type="match status" value="1"/>
</dbReference>
<name>A0A1H1MY65_9ACTN</name>
<proteinExistence type="predicted"/>
<dbReference type="Gene3D" id="3.40.140.20">
    <property type="match status" value="2"/>
</dbReference>
<dbReference type="OrthoDB" id="9802065at2"/>
<dbReference type="GO" id="GO:0005829">
    <property type="term" value="C:cytosol"/>
    <property type="evidence" value="ECO:0007669"/>
    <property type="project" value="TreeGrafter"/>
</dbReference>
<evidence type="ECO:0000313" key="2">
    <source>
        <dbReference type="Proteomes" id="UP000198983"/>
    </source>
</evidence>
<dbReference type="GO" id="GO:0003937">
    <property type="term" value="F:IMP cyclohydrolase activity"/>
    <property type="evidence" value="ECO:0007669"/>
    <property type="project" value="InterPro"/>
</dbReference>
<dbReference type="GO" id="GO:0006189">
    <property type="term" value="P:'de novo' IMP biosynthetic process"/>
    <property type="evidence" value="ECO:0007669"/>
    <property type="project" value="TreeGrafter"/>
</dbReference>
<keyword evidence="2" id="KW-1185">Reference proteome</keyword>
<dbReference type="EMBL" id="LT629732">
    <property type="protein sequence ID" value="SDR91821.1"/>
    <property type="molecule type" value="Genomic_DNA"/>
</dbReference>
<sequence>MQLRYGMNPHLPASVTPVRPGEWPLEVVNGTPSYLNLLDALAGWRLVREAADLFGRPAAASIKHLSPAGAALDGPVDEVAATTFGVGGSVDAAGLSPVARAYVRARDTDPQSSYGDVIAVSAPVDVTLARLLRRKVSDAIIAPAYEQGAVDILAPKKSGRFLVLRTDPAYEPPEEEVRELHGLRLVQPVDKLRLTPELVRVDTAGQPLPAHAVEDLLFGQVVLRHTQSNSVVYVRAGVTLGVGAGQQSRIACTRIAGAKADAWWERRHERPADVAFGSDAMVNFRDNVDEAARHGVRWFAEPGGSIRDDEVARACHEHGIRLVRTGVRLFRH</sequence>
<keyword evidence="1" id="KW-0378">Hydrolase</keyword>
<accession>A0A1H1MY65</accession>